<dbReference type="AlphaFoldDB" id="A0A212KAU1"/>
<dbReference type="RefSeq" id="WP_227119249.1">
    <property type="nucleotide sequence ID" value="NZ_LT598928.1"/>
</dbReference>
<reference evidence="1" key="1">
    <citation type="submission" date="2016-04" db="EMBL/GenBank/DDBJ databases">
        <authorList>
            <person name="Evans L.H."/>
            <person name="Alamgir A."/>
            <person name="Owens N."/>
            <person name="Weber N.D."/>
            <person name="Virtaneva K."/>
            <person name="Barbian K."/>
            <person name="Babar A."/>
            <person name="Rosenke K."/>
        </authorList>
    </citation>
    <scope>NUCLEOTIDE SEQUENCE</scope>
    <source>
        <strain evidence="1">92-2</strain>
    </source>
</reference>
<sequence>MTESFPILLPLLRGPLPLHAFEASAQSGQASAAGKGSDPHWAGALRLWPGLPDAPAEGFFCPDTYPFSPREAVACLGDLQQMGDAALSGLPVGAAAAGNVRAARRSSEMAMLSGLEKSDGDAAAALAAEAARKYLIARTQAQKTLLWVWQQEESLADLADLTASFAQNAGSLTASLGVDPDDDLAGLTPDALTGDLVRLGSPIALDTGLVPPWRLVTANALYFVPPHAPIIIEGAMREDMLDMLDFAPAPEHQGLLGAPESAPAGVPLPVVVEARAPGWKLLGHTRPTGQPPLDAERVWITWRAGS</sequence>
<protein>
    <submittedName>
        <fullName evidence="1">Uncharacterized protein</fullName>
    </submittedName>
</protein>
<dbReference type="EMBL" id="FLUP01000001">
    <property type="protein sequence ID" value="SBW08800.1"/>
    <property type="molecule type" value="Genomic_DNA"/>
</dbReference>
<evidence type="ECO:0000313" key="1">
    <source>
        <dbReference type="EMBL" id="SBW08800.1"/>
    </source>
</evidence>
<gene>
    <name evidence="1" type="ORF">KM92DES2_12562</name>
</gene>
<organism evidence="1">
    <name type="scientific">uncultured Desulfovibrio sp</name>
    <dbReference type="NCBI Taxonomy" id="167968"/>
    <lineage>
        <taxon>Bacteria</taxon>
        <taxon>Pseudomonadati</taxon>
        <taxon>Thermodesulfobacteriota</taxon>
        <taxon>Desulfovibrionia</taxon>
        <taxon>Desulfovibrionales</taxon>
        <taxon>Desulfovibrionaceae</taxon>
        <taxon>Desulfovibrio</taxon>
        <taxon>environmental samples</taxon>
    </lineage>
</organism>
<name>A0A212KAU1_9BACT</name>
<proteinExistence type="predicted"/>
<accession>A0A212KAU1</accession>